<reference evidence="8 9" key="1">
    <citation type="journal article" date="2015" name="Nature">
        <title>rRNA introns, odd ribosomes, and small enigmatic genomes across a large radiation of phyla.</title>
        <authorList>
            <person name="Brown C.T."/>
            <person name="Hug L.A."/>
            <person name="Thomas B.C."/>
            <person name="Sharon I."/>
            <person name="Castelle C.J."/>
            <person name="Singh A."/>
            <person name="Wilkins M.J."/>
            <person name="Williams K.H."/>
            <person name="Banfield J.F."/>
        </authorList>
    </citation>
    <scope>NUCLEOTIDE SEQUENCE [LARGE SCALE GENOMIC DNA]</scope>
</reference>
<dbReference type="PANTHER" id="PTHR30461">
    <property type="entry name" value="DNA-INVERTASE FROM LAMBDOID PROPHAGE"/>
    <property type="match status" value="1"/>
</dbReference>
<accession>A0A0G1J8P8</accession>
<dbReference type="PROSITE" id="PS51736">
    <property type="entry name" value="RECOMBINASES_3"/>
    <property type="match status" value="1"/>
</dbReference>
<dbReference type="Pfam" id="PF13408">
    <property type="entry name" value="Zn_ribbon_recom"/>
    <property type="match status" value="1"/>
</dbReference>
<dbReference type="SUPFAM" id="SSF53041">
    <property type="entry name" value="Resolvase-like"/>
    <property type="match status" value="1"/>
</dbReference>
<keyword evidence="1" id="KW-0229">DNA integration</keyword>
<evidence type="ECO:0000313" key="9">
    <source>
        <dbReference type="Proteomes" id="UP000034826"/>
    </source>
</evidence>
<dbReference type="Proteomes" id="UP000034826">
    <property type="component" value="Unassembled WGS sequence"/>
</dbReference>
<sequence>MNKDILKNINMNCVLYLRVSSEEQVENYSLSNQEYACTKLAESRGLNIVEIFREEGASAKTANRPELIRLLEYCRKHKDSVSSVMVYKIDRLSRQTSDFLKIRMNLFELGIGFISATEPTGNEPSDKFIETILAASAQYDNDVRGARSSQGLYQRFRDGLPIGKAPLGYQNVTEGEKQIVRPNDTEFQLVKKAWDLVATGTKSTREMAEIMNSWGLRAVWGKKRYKLRSQTVCRIFRSIIYTGVLKYDKYPNEEVVGKYKPMITREQFYRVQDILDGRRTTPMGSKRKVDNPNFPLRKLVKCHYCGSPLTAGLCKGNTKTYPYYWCRSNCLKTIPSNKLEEILLDRLKEIQPSQEAIDLFTLILRTTYDKRIKTLRERKKTADKELLELKEMMTKLVQGHLKGTYSDDIYDSQKTMLEDKILSTEIVVNDSILDKYDIESTIVFIRALLKNLSRAYEVSDYGQKQVLISSIFPSGLTFDNTRLLNSEISPVYRDIQAMSKPEAHLRVHKGIRTVLCPDIL</sequence>
<comment type="caution">
    <text evidence="8">The sequence shown here is derived from an EMBL/GenBank/DDBJ whole genome shotgun (WGS) entry which is preliminary data.</text>
</comment>
<dbReference type="GO" id="GO:0000150">
    <property type="term" value="F:DNA strand exchange activity"/>
    <property type="evidence" value="ECO:0007669"/>
    <property type="project" value="InterPro"/>
</dbReference>
<keyword evidence="2" id="KW-0238">DNA-binding</keyword>
<keyword evidence="3" id="KW-0233">DNA recombination</keyword>
<feature type="active site" description="O-(5'-phospho-DNA)-serine intermediate" evidence="4 5">
    <location>
        <position position="20"/>
    </location>
</feature>
<dbReference type="InterPro" id="IPR006118">
    <property type="entry name" value="Recombinase_CS"/>
</dbReference>
<dbReference type="SMART" id="SM00857">
    <property type="entry name" value="Resolvase"/>
    <property type="match status" value="1"/>
</dbReference>
<dbReference type="PANTHER" id="PTHR30461:SF23">
    <property type="entry name" value="DNA RECOMBINASE-RELATED"/>
    <property type="match status" value="1"/>
</dbReference>
<dbReference type="CDD" id="cd00338">
    <property type="entry name" value="Ser_Recombinase"/>
    <property type="match status" value="1"/>
</dbReference>
<evidence type="ECO:0000259" key="7">
    <source>
        <dbReference type="PROSITE" id="PS51737"/>
    </source>
</evidence>
<protein>
    <submittedName>
        <fullName evidence="8">Site-specific recombinase</fullName>
    </submittedName>
</protein>
<dbReference type="Gene3D" id="3.40.50.1390">
    <property type="entry name" value="Resolvase, N-terminal catalytic domain"/>
    <property type="match status" value="1"/>
</dbReference>
<name>A0A0G1J8P8_9BACT</name>
<proteinExistence type="predicted"/>
<dbReference type="Gene3D" id="3.90.1750.20">
    <property type="entry name" value="Putative Large Serine Recombinase, Chain B, Domain 2"/>
    <property type="match status" value="1"/>
</dbReference>
<evidence type="ECO:0000256" key="2">
    <source>
        <dbReference type="ARBA" id="ARBA00023125"/>
    </source>
</evidence>
<evidence type="ECO:0000256" key="1">
    <source>
        <dbReference type="ARBA" id="ARBA00022908"/>
    </source>
</evidence>
<dbReference type="InterPro" id="IPR050639">
    <property type="entry name" value="SSR_resolvase"/>
</dbReference>
<dbReference type="InterPro" id="IPR006119">
    <property type="entry name" value="Resolv_N"/>
</dbReference>
<dbReference type="EMBL" id="LCIY01000003">
    <property type="protein sequence ID" value="KKT67620.1"/>
    <property type="molecule type" value="Genomic_DNA"/>
</dbReference>
<dbReference type="InterPro" id="IPR036162">
    <property type="entry name" value="Resolvase-like_N_sf"/>
</dbReference>
<dbReference type="AlphaFoldDB" id="A0A0G1J8P8"/>
<evidence type="ECO:0000313" key="8">
    <source>
        <dbReference type="EMBL" id="KKT67620.1"/>
    </source>
</evidence>
<gene>
    <name evidence="8" type="ORF">UW60_C0003G0028</name>
</gene>
<dbReference type="InterPro" id="IPR025827">
    <property type="entry name" value="Zn_ribbon_recom_dom"/>
</dbReference>
<dbReference type="GO" id="GO:0003677">
    <property type="term" value="F:DNA binding"/>
    <property type="evidence" value="ECO:0007669"/>
    <property type="project" value="UniProtKB-KW"/>
</dbReference>
<evidence type="ECO:0000256" key="3">
    <source>
        <dbReference type="ARBA" id="ARBA00023172"/>
    </source>
</evidence>
<evidence type="ECO:0000259" key="6">
    <source>
        <dbReference type="PROSITE" id="PS51736"/>
    </source>
</evidence>
<dbReference type="Pfam" id="PF07508">
    <property type="entry name" value="Recombinase"/>
    <property type="match status" value="1"/>
</dbReference>
<organism evidence="8 9">
    <name type="scientific">Candidatus Woesebacteria bacterium GW2011_GWA2_44_33</name>
    <dbReference type="NCBI Taxonomy" id="1618564"/>
    <lineage>
        <taxon>Bacteria</taxon>
        <taxon>Candidatus Woeseibacteriota</taxon>
    </lineage>
</organism>
<dbReference type="PROSITE" id="PS00397">
    <property type="entry name" value="RECOMBINASES_1"/>
    <property type="match status" value="1"/>
</dbReference>
<dbReference type="InterPro" id="IPR011109">
    <property type="entry name" value="DNA_bind_recombinase_dom"/>
</dbReference>
<evidence type="ECO:0000256" key="4">
    <source>
        <dbReference type="PIRSR" id="PIRSR606118-50"/>
    </source>
</evidence>
<dbReference type="PROSITE" id="PS51737">
    <property type="entry name" value="RECOMBINASE_DNA_BIND"/>
    <property type="match status" value="1"/>
</dbReference>
<dbReference type="InterPro" id="IPR038109">
    <property type="entry name" value="DNA_bind_recomb_sf"/>
</dbReference>
<feature type="domain" description="Recombinase" evidence="7">
    <location>
        <begin position="166"/>
        <end position="281"/>
    </location>
</feature>
<feature type="domain" description="Resolvase/invertase-type recombinase catalytic" evidence="6">
    <location>
        <begin position="12"/>
        <end position="159"/>
    </location>
</feature>
<dbReference type="Pfam" id="PF00239">
    <property type="entry name" value="Resolvase"/>
    <property type="match status" value="1"/>
</dbReference>
<dbReference type="GO" id="GO:0015074">
    <property type="term" value="P:DNA integration"/>
    <property type="evidence" value="ECO:0007669"/>
    <property type="project" value="UniProtKB-KW"/>
</dbReference>
<evidence type="ECO:0000256" key="5">
    <source>
        <dbReference type="PROSITE-ProRule" id="PRU10137"/>
    </source>
</evidence>